<keyword evidence="1" id="KW-0418">Kinase</keyword>
<protein>
    <submittedName>
        <fullName evidence="1">Serine/threonine protein kinase</fullName>
    </submittedName>
</protein>
<dbReference type="OrthoDB" id="8532943at2"/>
<dbReference type="EMBL" id="CP018839">
    <property type="protein sequence ID" value="APR04082.1"/>
    <property type="molecule type" value="Genomic_DNA"/>
</dbReference>
<name>A0A1H5SY64_9RHOO</name>
<proteinExistence type="predicted"/>
<keyword evidence="1" id="KW-0808">Transferase</keyword>
<keyword evidence="1" id="KW-0723">Serine/threonine-protein kinase</keyword>
<dbReference type="AlphaFoldDB" id="A0A1H5SY64"/>
<gene>
    <name evidence="1" type="ORF">Tchl_1223</name>
</gene>
<dbReference type="InterPro" id="IPR011009">
    <property type="entry name" value="Kinase-like_dom_sf"/>
</dbReference>
<accession>A0A1H5SY64</accession>
<dbReference type="GO" id="GO:0004674">
    <property type="term" value="F:protein serine/threonine kinase activity"/>
    <property type="evidence" value="ECO:0007669"/>
    <property type="project" value="UniProtKB-KW"/>
</dbReference>
<keyword evidence="2" id="KW-1185">Reference proteome</keyword>
<dbReference type="STRING" id="96773.Tchl_1223"/>
<dbReference type="SUPFAM" id="SSF56112">
    <property type="entry name" value="Protein kinase-like (PK-like)"/>
    <property type="match status" value="2"/>
</dbReference>
<dbReference type="KEGG" id="tcl:Tchl_1223"/>
<dbReference type="Proteomes" id="UP000185739">
    <property type="component" value="Chromosome"/>
</dbReference>
<dbReference type="Pfam" id="PF06293">
    <property type="entry name" value="Kdo"/>
    <property type="match status" value="1"/>
</dbReference>
<reference evidence="1 2" key="1">
    <citation type="submission" date="2016-12" db="EMBL/GenBank/DDBJ databases">
        <title>Complete genome sequence of Thauera chlorobenzoica, a Betaproteobacterium degrading haloaromatics anaerobically to CO2 and halides.</title>
        <authorList>
            <person name="Goris T."/>
            <person name="Mergelsberg M."/>
            <person name="Boll M."/>
        </authorList>
    </citation>
    <scope>NUCLEOTIDE SEQUENCE [LARGE SCALE GENOMIC DNA]</scope>
    <source>
        <strain evidence="1 2">3CB1</strain>
    </source>
</reference>
<organism evidence="1 2">
    <name type="scientific">Thauera chlorobenzoica</name>
    <dbReference type="NCBI Taxonomy" id="96773"/>
    <lineage>
        <taxon>Bacteria</taxon>
        <taxon>Pseudomonadati</taxon>
        <taxon>Pseudomonadota</taxon>
        <taxon>Betaproteobacteria</taxon>
        <taxon>Rhodocyclales</taxon>
        <taxon>Zoogloeaceae</taxon>
        <taxon>Thauera</taxon>
    </lineage>
</organism>
<evidence type="ECO:0000313" key="1">
    <source>
        <dbReference type="EMBL" id="APR04082.1"/>
    </source>
</evidence>
<evidence type="ECO:0000313" key="2">
    <source>
        <dbReference type="Proteomes" id="UP000185739"/>
    </source>
</evidence>
<dbReference type="RefSeq" id="WP_083945167.1">
    <property type="nucleotide sequence ID" value="NZ_CP018839.1"/>
</dbReference>
<sequence>MSTPAPLQTAAALRAAGRHPALPLRAQLADGRSLTLHRLLRVLPGKRLVGEAEFEGRRVLAKLFIAPASARHWQRERSGIEALAAAAIPTPALLAAAPLQNGGHALLTAFLDGADSLAARWEAEAAEAAGSARALAVLAPAFTLLGRLHACGLVQDDLHLGNFLVHGDRLLVIDGDAVRALRPERPLDAAQAAANFAILAAQLPAGWDARLPLLIEAWRSADDALPALDVPALRARIAATRSARLQAFLGKVLRDCTLFRVEQRLDRFSAVVRDQAEALAPLLADPDRALAAGQLLKDGGTCTVARTEIAGQALVIKRYNIKNAGHALSRAWRASRAAHSWVAGHRLAFLGIATPAPLALVEERFGPLRRRAWLVNAWCPGRNLLEHLAPHVDRGPPAAEAEALRQLFATLHRERISHGDLKATNLLWHEGRIVVIDLDALRQHRSAAAHARAWRRDRARLLRNWPAGSALHRWLDTELPAA</sequence>
<dbReference type="Gene3D" id="1.10.510.10">
    <property type="entry name" value="Transferase(Phosphotransferase) domain 1"/>
    <property type="match status" value="1"/>
</dbReference>